<dbReference type="GO" id="GO:0003677">
    <property type="term" value="F:DNA binding"/>
    <property type="evidence" value="ECO:0007669"/>
    <property type="project" value="UniProtKB-KW"/>
</dbReference>
<comment type="caution">
    <text evidence="5">The sequence shown here is derived from an EMBL/GenBank/DDBJ whole genome shotgun (WGS) entry which is preliminary data.</text>
</comment>
<evidence type="ECO:0000256" key="2">
    <source>
        <dbReference type="ARBA" id="ARBA00023125"/>
    </source>
</evidence>
<name>A0A5C8F6R6_9SPIR</name>
<evidence type="ECO:0000256" key="3">
    <source>
        <dbReference type="ARBA" id="ARBA00023163"/>
    </source>
</evidence>
<dbReference type="PANTHER" id="PTHR42756:SF1">
    <property type="entry name" value="TRANSCRIPTIONAL REPRESSOR OF EMRAB OPERON"/>
    <property type="match status" value="1"/>
</dbReference>
<evidence type="ECO:0000259" key="4">
    <source>
        <dbReference type="PROSITE" id="PS50995"/>
    </source>
</evidence>
<dbReference type="GO" id="GO:0003700">
    <property type="term" value="F:DNA-binding transcription factor activity"/>
    <property type="evidence" value="ECO:0007669"/>
    <property type="project" value="InterPro"/>
</dbReference>
<dbReference type="Proteomes" id="UP000324574">
    <property type="component" value="Unassembled WGS sequence"/>
</dbReference>
<keyword evidence="3" id="KW-0804">Transcription</keyword>
<dbReference type="InterPro" id="IPR000835">
    <property type="entry name" value="HTH_MarR-typ"/>
</dbReference>
<protein>
    <submittedName>
        <fullName evidence="5">MarR family transcriptional regulator</fullName>
    </submittedName>
</protein>
<dbReference type="SUPFAM" id="SSF46785">
    <property type="entry name" value="Winged helix' DNA-binding domain"/>
    <property type="match status" value="1"/>
</dbReference>
<evidence type="ECO:0000313" key="6">
    <source>
        <dbReference type="Proteomes" id="UP000324574"/>
    </source>
</evidence>
<dbReference type="RefSeq" id="WP_147526019.1">
    <property type="nucleotide sequence ID" value="NZ_SAYG01000006.1"/>
</dbReference>
<accession>A0A5C8F6R6</accession>
<dbReference type="PANTHER" id="PTHR42756">
    <property type="entry name" value="TRANSCRIPTIONAL REGULATOR, MARR"/>
    <property type="match status" value="1"/>
</dbReference>
<organism evidence="5 6">
    <name type="scientific">Brachyspira aalborgi</name>
    <dbReference type="NCBI Taxonomy" id="29522"/>
    <lineage>
        <taxon>Bacteria</taxon>
        <taxon>Pseudomonadati</taxon>
        <taxon>Spirochaetota</taxon>
        <taxon>Spirochaetia</taxon>
        <taxon>Brachyspirales</taxon>
        <taxon>Brachyspiraceae</taxon>
        <taxon>Brachyspira</taxon>
    </lineage>
</organism>
<keyword evidence="2" id="KW-0238">DNA-binding</keyword>
<dbReference type="InterPro" id="IPR036388">
    <property type="entry name" value="WH-like_DNA-bd_sf"/>
</dbReference>
<dbReference type="SMART" id="SM00347">
    <property type="entry name" value="HTH_MARR"/>
    <property type="match status" value="1"/>
</dbReference>
<sequence>MSKLYKSECYCTNLRRSANSITECYNRYFNDLDLTVAQYYIIVNLSRLKNANSSDLSKRIGLERSTLVRNIQGLIKKGLIEEGGEGKGHQFKLTKKGEKVLKNAKTKWKNAQDKMKKFLGEEDSAALLRIADKLQYLDETLF</sequence>
<keyword evidence="1" id="KW-0805">Transcription regulation</keyword>
<dbReference type="Pfam" id="PF12802">
    <property type="entry name" value="MarR_2"/>
    <property type="match status" value="1"/>
</dbReference>
<feature type="domain" description="HTH marR-type" evidence="4">
    <location>
        <begin position="1"/>
        <end position="136"/>
    </location>
</feature>
<dbReference type="Gene3D" id="1.10.10.10">
    <property type="entry name" value="Winged helix-like DNA-binding domain superfamily/Winged helix DNA-binding domain"/>
    <property type="match status" value="1"/>
</dbReference>
<dbReference type="InterPro" id="IPR036390">
    <property type="entry name" value="WH_DNA-bd_sf"/>
</dbReference>
<dbReference type="AlphaFoldDB" id="A0A5C8F6R6"/>
<gene>
    <name evidence="5" type="ORF">EPJ70_02985</name>
</gene>
<dbReference type="PROSITE" id="PS50995">
    <property type="entry name" value="HTH_MARR_2"/>
    <property type="match status" value="1"/>
</dbReference>
<evidence type="ECO:0000313" key="5">
    <source>
        <dbReference type="EMBL" id="TXJ45368.1"/>
    </source>
</evidence>
<proteinExistence type="predicted"/>
<dbReference type="EMBL" id="SAYG01000006">
    <property type="protein sequence ID" value="TXJ45368.1"/>
    <property type="molecule type" value="Genomic_DNA"/>
</dbReference>
<evidence type="ECO:0000256" key="1">
    <source>
        <dbReference type="ARBA" id="ARBA00023015"/>
    </source>
</evidence>
<reference evidence="5 6" key="1">
    <citation type="journal article" date="1992" name="Lakartidningen">
        <title>[Penicillin V and not amoxicillin is the first choice preparation in acute otitis].</title>
        <authorList>
            <person name="Kamme C."/>
            <person name="Lundgren K."/>
            <person name="Prellner K."/>
        </authorList>
    </citation>
    <scope>NUCLEOTIDE SEQUENCE [LARGE SCALE GENOMIC DNA]</scope>
    <source>
        <strain evidence="5 6">PC3714II</strain>
    </source>
</reference>